<proteinExistence type="predicted"/>
<reference evidence="1" key="1">
    <citation type="submission" date="2024-07" db="EMBL/GenBank/DDBJ databases">
        <title>Identification and characteristics of an arsenic-resistant bacterial isolate, which belongs to a novel species.</title>
        <authorList>
            <person name="Juszczyk A."/>
            <person name="Kowalczyk A."/>
            <person name="Was K."/>
            <person name="Kosowicz W."/>
            <person name="Budzyn A."/>
            <person name="Latowski D."/>
        </authorList>
    </citation>
    <scope>NUCLEOTIDE SEQUENCE</scope>
    <source>
        <strain evidence="1">As8PL</strain>
    </source>
</reference>
<protein>
    <submittedName>
        <fullName evidence="1">Uncharacterized protein</fullName>
    </submittedName>
</protein>
<accession>A0AB39BV67</accession>
<dbReference type="AlphaFoldDB" id="A0AB39BV67"/>
<evidence type="ECO:0000313" key="1">
    <source>
        <dbReference type="EMBL" id="XDI37777.1"/>
    </source>
</evidence>
<organism evidence="1">
    <name type="scientific">Alkalihalophilus sp. As8PL</name>
    <dbReference type="NCBI Taxonomy" id="3237103"/>
    <lineage>
        <taxon>Bacteria</taxon>
        <taxon>Bacillati</taxon>
        <taxon>Bacillota</taxon>
        <taxon>Bacilli</taxon>
        <taxon>Bacillales</taxon>
        <taxon>Bacillaceae</taxon>
        <taxon>Alkalihalophilus</taxon>
    </lineage>
</organism>
<gene>
    <name evidence="1" type="ORF">AB3N04_05510</name>
</gene>
<name>A0AB39BV67_9BACI</name>
<sequence length="85" mass="9921">MKKTFRMTYDGHQIEVKNRWFNGEKLYVDGQLQDENLGLALRATLTGELTNQSGERKKVKVAIGGFFRIHCKIFIDNKLIFSEER</sequence>
<dbReference type="RefSeq" id="WP_368505105.1">
    <property type="nucleotide sequence ID" value="NZ_CP162551.1"/>
</dbReference>
<dbReference type="EMBL" id="CP162551">
    <property type="protein sequence ID" value="XDI37777.1"/>
    <property type="molecule type" value="Genomic_DNA"/>
</dbReference>